<dbReference type="AlphaFoldDB" id="X1KMG8"/>
<feature type="non-terminal residue" evidence="4">
    <location>
        <position position="52"/>
    </location>
</feature>
<dbReference type="GO" id="GO:0032259">
    <property type="term" value="P:methylation"/>
    <property type="evidence" value="ECO:0007669"/>
    <property type="project" value="UniProtKB-KW"/>
</dbReference>
<dbReference type="EMBL" id="BARU01049204">
    <property type="protein sequence ID" value="GAH91329.1"/>
    <property type="molecule type" value="Genomic_DNA"/>
</dbReference>
<sequence>YLDVDLLPIEEEGEIICTDFSGDYSQKAKTNFKEAKIKSKIDFRIGDALKIL</sequence>
<evidence type="ECO:0000256" key="1">
    <source>
        <dbReference type="ARBA" id="ARBA00022603"/>
    </source>
</evidence>
<evidence type="ECO:0000256" key="3">
    <source>
        <dbReference type="ARBA" id="ARBA00022691"/>
    </source>
</evidence>
<comment type="caution">
    <text evidence="4">The sequence shown here is derived from an EMBL/GenBank/DDBJ whole genome shotgun (WGS) entry which is preliminary data.</text>
</comment>
<reference evidence="4" key="1">
    <citation type="journal article" date="2014" name="Front. Microbiol.">
        <title>High frequency of phylogenetically diverse reductive dehalogenase-homologous genes in deep subseafloor sedimentary metagenomes.</title>
        <authorList>
            <person name="Kawai M."/>
            <person name="Futagami T."/>
            <person name="Toyoda A."/>
            <person name="Takaki Y."/>
            <person name="Nishi S."/>
            <person name="Hori S."/>
            <person name="Arai W."/>
            <person name="Tsubouchi T."/>
            <person name="Morono Y."/>
            <person name="Uchiyama I."/>
            <person name="Ito T."/>
            <person name="Fujiyama A."/>
            <person name="Inagaki F."/>
            <person name="Takami H."/>
        </authorList>
    </citation>
    <scope>NUCLEOTIDE SEQUENCE</scope>
    <source>
        <strain evidence="4">Expedition CK06-06</strain>
    </source>
</reference>
<dbReference type="InterPro" id="IPR029063">
    <property type="entry name" value="SAM-dependent_MTases_sf"/>
</dbReference>
<keyword evidence="3" id="KW-0949">S-adenosyl-L-methionine</keyword>
<dbReference type="Pfam" id="PF01596">
    <property type="entry name" value="Methyltransf_3"/>
    <property type="match status" value="1"/>
</dbReference>
<keyword evidence="2" id="KW-0808">Transferase</keyword>
<accession>X1KMG8</accession>
<protein>
    <submittedName>
        <fullName evidence="4">Uncharacterized protein</fullName>
    </submittedName>
</protein>
<dbReference type="InterPro" id="IPR002935">
    <property type="entry name" value="SAM_O-MeTrfase"/>
</dbReference>
<gene>
    <name evidence="4" type="ORF">S03H2_72605</name>
</gene>
<dbReference type="Gene3D" id="3.40.50.150">
    <property type="entry name" value="Vaccinia Virus protein VP39"/>
    <property type="match status" value="1"/>
</dbReference>
<organism evidence="4">
    <name type="scientific">marine sediment metagenome</name>
    <dbReference type="NCBI Taxonomy" id="412755"/>
    <lineage>
        <taxon>unclassified sequences</taxon>
        <taxon>metagenomes</taxon>
        <taxon>ecological metagenomes</taxon>
    </lineage>
</organism>
<dbReference type="SUPFAM" id="SSF53335">
    <property type="entry name" value="S-adenosyl-L-methionine-dependent methyltransferases"/>
    <property type="match status" value="1"/>
</dbReference>
<evidence type="ECO:0000256" key="2">
    <source>
        <dbReference type="ARBA" id="ARBA00022679"/>
    </source>
</evidence>
<proteinExistence type="predicted"/>
<keyword evidence="1" id="KW-0489">Methyltransferase</keyword>
<feature type="non-terminal residue" evidence="4">
    <location>
        <position position="1"/>
    </location>
</feature>
<evidence type="ECO:0000313" key="4">
    <source>
        <dbReference type="EMBL" id="GAH91329.1"/>
    </source>
</evidence>
<name>X1KMG8_9ZZZZ</name>
<dbReference type="GO" id="GO:0008171">
    <property type="term" value="F:O-methyltransferase activity"/>
    <property type="evidence" value="ECO:0007669"/>
    <property type="project" value="InterPro"/>
</dbReference>